<dbReference type="Pfam" id="PF01541">
    <property type="entry name" value="GIY-YIG"/>
    <property type="match status" value="1"/>
</dbReference>
<dbReference type="Proteomes" id="UP001142592">
    <property type="component" value="Unassembled WGS sequence"/>
</dbReference>
<feature type="domain" description="GIY-YIG" evidence="2">
    <location>
        <begin position="1"/>
        <end position="78"/>
    </location>
</feature>
<dbReference type="InterPro" id="IPR000305">
    <property type="entry name" value="GIY-YIG_endonuc"/>
</dbReference>
<dbReference type="PROSITE" id="PS50164">
    <property type="entry name" value="GIY_YIG"/>
    <property type="match status" value="1"/>
</dbReference>
<organism evidence="3 4">
    <name type="scientific">Pedobacter agri</name>
    <dbReference type="NCBI Taxonomy" id="454586"/>
    <lineage>
        <taxon>Bacteria</taxon>
        <taxon>Pseudomonadati</taxon>
        <taxon>Bacteroidota</taxon>
        <taxon>Sphingobacteriia</taxon>
        <taxon>Sphingobacteriales</taxon>
        <taxon>Sphingobacteriaceae</taxon>
        <taxon>Pedobacter</taxon>
    </lineage>
</organism>
<reference evidence="3" key="1">
    <citation type="submission" date="2022-11" db="EMBL/GenBank/DDBJ databases">
        <authorList>
            <person name="Graham C."/>
            <person name="Newman J.D."/>
        </authorList>
    </citation>
    <scope>NUCLEOTIDE SEQUENCE</scope>
    <source>
        <strain evidence="3">DSM 19486</strain>
    </source>
</reference>
<protein>
    <submittedName>
        <fullName evidence="3">GIY-YIG nuclease family protein</fullName>
    </submittedName>
</protein>
<dbReference type="InterPro" id="IPR050190">
    <property type="entry name" value="UPF0213_domain"/>
</dbReference>
<evidence type="ECO:0000313" key="4">
    <source>
        <dbReference type="Proteomes" id="UP001142592"/>
    </source>
</evidence>
<dbReference type="CDD" id="cd10449">
    <property type="entry name" value="GIY-YIG_SLX1_like"/>
    <property type="match status" value="1"/>
</dbReference>
<evidence type="ECO:0000256" key="1">
    <source>
        <dbReference type="ARBA" id="ARBA00007435"/>
    </source>
</evidence>
<dbReference type="SUPFAM" id="SSF82771">
    <property type="entry name" value="GIY-YIG endonuclease"/>
    <property type="match status" value="1"/>
</dbReference>
<dbReference type="PANTHER" id="PTHR34477:SF1">
    <property type="entry name" value="UPF0213 PROTEIN YHBQ"/>
    <property type="match status" value="1"/>
</dbReference>
<accession>A0A9X3DMK3</accession>
<dbReference type="AlphaFoldDB" id="A0A9X3DMK3"/>
<evidence type="ECO:0000313" key="3">
    <source>
        <dbReference type="EMBL" id="MCX3267018.1"/>
    </source>
</evidence>
<dbReference type="EMBL" id="JAPJUH010000006">
    <property type="protein sequence ID" value="MCX3267018.1"/>
    <property type="molecule type" value="Genomic_DNA"/>
</dbReference>
<dbReference type="PANTHER" id="PTHR34477">
    <property type="entry name" value="UPF0213 PROTEIN YHBQ"/>
    <property type="match status" value="1"/>
</dbReference>
<evidence type="ECO:0000259" key="2">
    <source>
        <dbReference type="PROSITE" id="PS50164"/>
    </source>
</evidence>
<name>A0A9X3DMK3_9SPHI</name>
<keyword evidence="4" id="KW-1185">Reference proteome</keyword>
<dbReference type="RefSeq" id="WP_010601605.1">
    <property type="nucleotide sequence ID" value="NZ_JAPJUH010000006.1"/>
</dbReference>
<proteinExistence type="inferred from homology"/>
<comment type="caution">
    <text evidence="3">The sequence shown here is derived from an EMBL/GenBank/DDBJ whole genome shotgun (WGS) entry which is preliminary data.</text>
</comment>
<comment type="similarity">
    <text evidence="1">Belongs to the UPF0213 family.</text>
</comment>
<dbReference type="SMART" id="SM00465">
    <property type="entry name" value="GIYc"/>
    <property type="match status" value="1"/>
</dbReference>
<dbReference type="Gene3D" id="3.40.1440.10">
    <property type="entry name" value="GIY-YIG endonuclease"/>
    <property type="match status" value="1"/>
</dbReference>
<dbReference type="InterPro" id="IPR035901">
    <property type="entry name" value="GIY-YIG_endonuc_sf"/>
</dbReference>
<gene>
    <name evidence="3" type="ORF">OQZ29_19815</name>
</gene>
<sequence>MFYIYILYSKSSEKFYIGYTGNIEKRVNEHNNSERNTYTSKHRPWVLAAAFECGEVEAEAMKIEKFIKKQKSRSLIEKLINGNEFNGILAQLVRVPKVRD</sequence>